<evidence type="ECO:0000313" key="3">
    <source>
        <dbReference type="EMBL" id="MFC0590520.1"/>
    </source>
</evidence>
<gene>
    <name evidence="3" type="ORF">ACFFF7_14005</name>
</gene>
<accession>A0ABV6PL21</accession>
<organism evidence="3 4">
    <name type="scientific">Novosphingobium aquiterrae</name>
    <dbReference type="NCBI Taxonomy" id="624388"/>
    <lineage>
        <taxon>Bacteria</taxon>
        <taxon>Pseudomonadati</taxon>
        <taxon>Pseudomonadota</taxon>
        <taxon>Alphaproteobacteria</taxon>
        <taxon>Sphingomonadales</taxon>
        <taxon>Sphingomonadaceae</taxon>
        <taxon>Novosphingobium</taxon>
    </lineage>
</organism>
<evidence type="ECO:0000256" key="2">
    <source>
        <dbReference type="SAM" id="SignalP"/>
    </source>
</evidence>
<keyword evidence="4" id="KW-1185">Reference proteome</keyword>
<evidence type="ECO:0000256" key="1">
    <source>
        <dbReference type="SAM" id="MobiDB-lite"/>
    </source>
</evidence>
<proteinExistence type="predicted"/>
<dbReference type="RefSeq" id="WP_379481975.1">
    <property type="nucleotide sequence ID" value="NZ_JBHLTL010000011.1"/>
</dbReference>
<feature type="signal peptide" evidence="2">
    <location>
        <begin position="1"/>
        <end position="19"/>
    </location>
</feature>
<dbReference type="Proteomes" id="UP001589943">
    <property type="component" value="Unassembled WGS sequence"/>
</dbReference>
<evidence type="ECO:0000313" key="4">
    <source>
        <dbReference type="Proteomes" id="UP001589943"/>
    </source>
</evidence>
<protein>
    <recommendedName>
        <fullName evidence="5">SPOR domain-containing protein</fullName>
    </recommendedName>
</protein>
<feature type="region of interest" description="Disordered" evidence="1">
    <location>
        <begin position="38"/>
        <end position="74"/>
    </location>
</feature>
<dbReference type="EMBL" id="JBHLTL010000011">
    <property type="protein sequence ID" value="MFC0590520.1"/>
    <property type="molecule type" value="Genomic_DNA"/>
</dbReference>
<comment type="caution">
    <text evidence="3">The sequence shown here is derived from an EMBL/GenBank/DDBJ whole genome shotgun (WGS) entry which is preliminary data.</text>
</comment>
<reference evidence="3 4" key="1">
    <citation type="submission" date="2024-09" db="EMBL/GenBank/DDBJ databases">
        <authorList>
            <person name="Sun Q."/>
            <person name="Mori K."/>
        </authorList>
    </citation>
    <scope>NUCLEOTIDE SEQUENCE [LARGE SCALE GENOMIC DNA]</scope>
    <source>
        <strain evidence="3 4">NCAIM B.02537</strain>
    </source>
</reference>
<name>A0ABV6PL21_9SPHN</name>
<evidence type="ECO:0008006" key="5">
    <source>
        <dbReference type="Google" id="ProtNLM"/>
    </source>
</evidence>
<dbReference type="PROSITE" id="PS51257">
    <property type="entry name" value="PROKAR_LIPOPROTEIN"/>
    <property type="match status" value="1"/>
</dbReference>
<keyword evidence="2" id="KW-0732">Signal</keyword>
<feature type="chain" id="PRO_5046279542" description="SPOR domain-containing protein" evidence="2">
    <location>
        <begin position="20"/>
        <end position="235"/>
    </location>
</feature>
<sequence length="235" mass="23548">MRRALLPCLLLLSACDAQSGDAPDTDDRDPVAAAAVNDPLMSDPDLAGQNQGGAALIGGGPASAEIPPDKSSKDEIDAAKAAALQIAGGSLAAAPLPEASSGTSPLDTAVTAPAIATALKIGSPACAAQLDYTALWAAKLSAPFEVYPRGHVGQSAGSDAKGCRLRVIGFVTPVAVEDVIAFYAARGKAAGFTAMRSKAGDDDLLQGTRGAASYAVAARLRDDRMSEVTLATSGI</sequence>